<gene>
    <name evidence="1" type="ORF">CLIB1444_08S05182</name>
</gene>
<dbReference type="Proteomes" id="UP001152531">
    <property type="component" value="Unassembled WGS sequence"/>
</dbReference>
<name>A0ACA9YB09_9ASCO</name>
<evidence type="ECO:0000313" key="1">
    <source>
        <dbReference type="EMBL" id="CAH6722248.1"/>
    </source>
</evidence>
<reference evidence="1" key="1">
    <citation type="submission" date="2022-06" db="EMBL/GenBank/DDBJ databases">
        <authorList>
            <person name="Legras J.-L."/>
            <person name="Devillers H."/>
            <person name="Grondin C."/>
        </authorList>
    </citation>
    <scope>NUCLEOTIDE SEQUENCE</scope>
    <source>
        <strain evidence="1">CLIB 1444</strain>
    </source>
</reference>
<dbReference type="EMBL" id="CALSDN010000008">
    <property type="protein sequence ID" value="CAH6722248.1"/>
    <property type="molecule type" value="Genomic_DNA"/>
</dbReference>
<comment type="caution">
    <text evidence="1">The sequence shown here is derived from an EMBL/GenBank/DDBJ whole genome shotgun (WGS) entry which is preliminary data.</text>
</comment>
<sequence>MEDELITYLFPDINAVRYFQKEFENSEEFHIIEQTKSSGFDIYLVEQWANNRNIGSLISTYTGNLNNEINIIKLTIRKLPSKRYPMRFQEYLNELMVNHAKIKYMNSEETEILFITNITSLPSNLSLIPILNGDYKSIEDNFIINSNLKKLQCSGRSISLITSKISDANEDKFRQMYKIYNLNIPIKFAIKELINLIQTSLFYFDLLDIRYCDGFLCNKTEDAIVTWWNLIGLPHFNIKPPGILPSRTVAAIVSTVLSVKIRLQIFGGCDVPKDPFDVENFMISIGEFQRQVKLDKTRKLDLETFHKLIYITNDKLKLPNIDKKSSYTNEIRKLTSAVKNTVQDRIYDDPKFEYNIETLDLEALVGFLLGKSLKRLWYGSDRHGPINQENSTHHSNGKPLHHHHHHREHIHARSDNASVDHRNHPQKHYDYQDEYKFVSLKDSIRRNQRIHYDKKGLNRMKLGRYNKQKLDLNHQVSHQHLNLTGLSKVDQLLQIEDKFDKQSIAASRDSPSVCDLKDSVVCNVNTELNRRNSFPSNDLNLNKLLNSEYERHQIKRNPSFSLENMDRDSNETFKTVSSKYFSVMSNLQELDKIKNSIQHEKFYSNYTRLNRDLEKLRVNHNLLDNSKTGLLNQDLPNILEFNMSNLSTNLDRLVYESRIIIKRVNDLESECKTLKSKLNDNLLNKLSTTINNLLYSNKFNRVFESSERDELILKLTNNDEEVLDIVKHKDNEIPTTYLRVLITFIWDMIFFILELFKFDRSKMNLDRIRQNWGKLDPNRKYIERAYDFVGYDSKASI</sequence>
<protein>
    <submittedName>
        <fullName evidence="1">Uncharacterized protein</fullName>
    </submittedName>
</protein>
<proteinExistence type="predicted"/>
<accession>A0ACA9YB09</accession>
<keyword evidence="2" id="KW-1185">Reference proteome</keyword>
<organism evidence="1 2">
    <name type="scientific">[Candida] jaroonii</name>
    <dbReference type="NCBI Taxonomy" id="467808"/>
    <lineage>
        <taxon>Eukaryota</taxon>
        <taxon>Fungi</taxon>
        <taxon>Dikarya</taxon>
        <taxon>Ascomycota</taxon>
        <taxon>Saccharomycotina</taxon>
        <taxon>Pichiomycetes</taxon>
        <taxon>Debaryomycetaceae</taxon>
        <taxon>Yamadazyma</taxon>
    </lineage>
</organism>
<evidence type="ECO:0000313" key="2">
    <source>
        <dbReference type="Proteomes" id="UP001152531"/>
    </source>
</evidence>